<dbReference type="GO" id="GO:0004181">
    <property type="term" value="F:metallocarboxypeptidase activity"/>
    <property type="evidence" value="ECO:0007669"/>
    <property type="project" value="InterPro"/>
</dbReference>
<dbReference type="SUPFAM" id="SSF53187">
    <property type="entry name" value="Zn-dependent exopeptidases"/>
    <property type="match status" value="1"/>
</dbReference>
<protein>
    <recommendedName>
        <fullName evidence="3">Peptidase M14 domain-containing protein</fullName>
    </recommendedName>
</protein>
<evidence type="ECO:0000259" key="3">
    <source>
        <dbReference type="PROSITE" id="PS52035"/>
    </source>
</evidence>
<dbReference type="Pfam" id="PF00246">
    <property type="entry name" value="Peptidase_M14"/>
    <property type="match status" value="1"/>
</dbReference>
<comment type="cofactor">
    <cofactor evidence="1">
        <name>Zn(2+)</name>
        <dbReference type="ChEBI" id="CHEBI:29105"/>
    </cofactor>
</comment>
<evidence type="ECO:0000313" key="5">
    <source>
        <dbReference type="Proteomes" id="UP000218327"/>
    </source>
</evidence>
<dbReference type="AlphaFoldDB" id="A0A2A5AZW3"/>
<feature type="active site" description="Proton donor/acceptor" evidence="2">
    <location>
        <position position="337"/>
    </location>
</feature>
<dbReference type="EMBL" id="NVVJ01000027">
    <property type="protein sequence ID" value="PCJ24358.1"/>
    <property type="molecule type" value="Genomic_DNA"/>
</dbReference>
<dbReference type="Proteomes" id="UP000218327">
    <property type="component" value="Unassembled WGS sequence"/>
</dbReference>
<dbReference type="PANTHER" id="PTHR12756:SF11">
    <property type="entry name" value="CYTOSOLIC CARBOXYPEPTIDASE 1"/>
    <property type="match status" value="1"/>
</dbReference>
<proteinExistence type="inferred from homology"/>
<comment type="caution">
    <text evidence="4">The sequence shown here is derived from an EMBL/GenBank/DDBJ whole genome shotgun (WGS) entry which is preliminary data.</text>
</comment>
<reference evidence="5" key="1">
    <citation type="submission" date="2017-08" db="EMBL/GenBank/DDBJ databases">
        <title>A dynamic microbial community with high functional redundancy inhabits the cold, oxic subseafloor aquifer.</title>
        <authorList>
            <person name="Tully B.J."/>
            <person name="Wheat C.G."/>
            <person name="Glazer B.T."/>
            <person name="Huber J.A."/>
        </authorList>
    </citation>
    <scope>NUCLEOTIDE SEQUENCE [LARGE SCALE GENOMIC DNA]</scope>
</reference>
<evidence type="ECO:0000256" key="2">
    <source>
        <dbReference type="PROSITE-ProRule" id="PRU01379"/>
    </source>
</evidence>
<feature type="domain" description="Peptidase M14" evidence="3">
    <location>
        <begin position="107"/>
        <end position="376"/>
    </location>
</feature>
<dbReference type="Gene3D" id="3.40.630.10">
    <property type="entry name" value="Zn peptidases"/>
    <property type="match status" value="1"/>
</dbReference>
<dbReference type="PROSITE" id="PS52035">
    <property type="entry name" value="PEPTIDASE_M14"/>
    <property type="match status" value="1"/>
</dbReference>
<dbReference type="InterPro" id="IPR000834">
    <property type="entry name" value="Peptidase_M14"/>
</dbReference>
<dbReference type="GO" id="GO:0006508">
    <property type="term" value="P:proteolysis"/>
    <property type="evidence" value="ECO:0007669"/>
    <property type="project" value="InterPro"/>
</dbReference>
<dbReference type="PANTHER" id="PTHR12756">
    <property type="entry name" value="CYTOSOLIC CARBOXYPEPTIDASE"/>
    <property type="match status" value="1"/>
</dbReference>
<dbReference type="InterPro" id="IPR040626">
    <property type="entry name" value="Pepdidase_M14_N"/>
</dbReference>
<name>A0A2A5AZW3_9GAMM</name>
<dbReference type="GO" id="GO:0008270">
    <property type="term" value="F:zinc ion binding"/>
    <property type="evidence" value="ECO:0007669"/>
    <property type="project" value="InterPro"/>
</dbReference>
<sequence>MYISQNFDAGNIEVIACEDPSDIQLNIRADNKSEFYQWFYYRLTGAKQQPCTMKILNAEGAAYPGGFENYQVFYSYDRKEWRRHPTKLHKGVLSIDFESLYDCVYFAYFTPYSMERHADLIATSLQSSRCSHRLMGQTLDGQDLDLLKISSSSNDLNKKNCWIIARQHPGESMAQWWMEGCIERLLDENNLASKSLLEKCNLFLVPNMNPDGSRRGHLRTNAAGFNLNREWALPSLANSPEVFHVKQAMHETGVDFILDVHGDETLPYCFIAGAEGLANWDSNKQAQLDFYKKTLRDSNSDFQTEQGYPPKQPGQANLTMSTAQIAHIHDCLAMTLEMPFKDTTATPDEIYGWSAERSKKLAHSCLDTLSAYLDSGLL</sequence>
<dbReference type="Gene3D" id="2.60.40.3120">
    <property type="match status" value="1"/>
</dbReference>
<evidence type="ECO:0000256" key="1">
    <source>
        <dbReference type="ARBA" id="ARBA00001947"/>
    </source>
</evidence>
<evidence type="ECO:0000313" key="4">
    <source>
        <dbReference type="EMBL" id="PCJ24358.1"/>
    </source>
</evidence>
<dbReference type="InterPro" id="IPR050821">
    <property type="entry name" value="Cytosolic_carboxypeptidase"/>
</dbReference>
<dbReference type="CDD" id="cd06234">
    <property type="entry name" value="M14_PaCCP-like"/>
    <property type="match status" value="1"/>
</dbReference>
<gene>
    <name evidence="4" type="ORF">COA96_09550</name>
</gene>
<organism evidence="4 5">
    <name type="scientific">SAR86 cluster bacterium</name>
    <dbReference type="NCBI Taxonomy" id="2030880"/>
    <lineage>
        <taxon>Bacteria</taxon>
        <taxon>Pseudomonadati</taxon>
        <taxon>Pseudomonadota</taxon>
        <taxon>Gammaproteobacteria</taxon>
        <taxon>SAR86 cluster</taxon>
    </lineage>
</organism>
<dbReference type="Pfam" id="PF18027">
    <property type="entry name" value="Pepdidase_M14_N"/>
    <property type="match status" value="1"/>
</dbReference>
<accession>A0A2A5AZW3</accession>
<comment type="similarity">
    <text evidence="2">Belongs to the peptidase M14 family.</text>
</comment>